<dbReference type="NCBIfam" id="NF004113">
    <property type="entry name" value="PRK05602.1"/>
    <property type="match status" value="1"/>
</dbReference>
<protein>
    <recommendedName>
        <fullName evidence="10">RNA polymerase</fullName>
    </recommendedName>
</protein>
<evidence type="ECO:0000256" key="2">
    <source>
        <dbReference type="ARBA" id="ARBA00023015"/>
    </source>
</evidence>
<dbReference type="Proteomes" id="UP000216998">
    <property type="component" value="Unassembled WGS sequence"/>
</dbReference>
<dbReference type="Gene3D" id="1.10.10.10">
    <property type="entry name" value="Winged helix-like DNA-binding domain superfamily/Winged helix DNA-binding domain"/>
    <property type="match status" value="1"/>
</dbReference>
<accession>A0A255YVX3</accession>
<dbReference type="GO" id="GO:0016987">
    <property type="term" value="F:sigma factor activity"/>
    <property type="evidence" value="ECO:0007669"/>
    <property type="project" value="UniProtKB-KW"/>
</dbReference>
<evidence type="ECO:0000256" key="1">
    <source>
        <dbReference type="ARBA" id="ARBA00010641"/>
    </source>
</evidence>
<dbReference type="PANTHER" id="PTHR43133:SF8">
    <property type="entry name" value="RNA POLYMERASE SIGMA FACTOR HI_1459-RELATED"/>
    <property type="match status" value="1"/>
</dbReference>
<reference evidence="8 9" key="1">
    <citation type="submission" date="2017-07" db="EMBL/GenBank/DDBJ databases">
        <title>Niveispirillum cyanobacteriorum sp. nov., isolated from cyanobacterial aggregates in a eutrophic lake.</title>
        <authorList>
            <person name="Cai H."/>
        </authorList>
    </citation>
    <scope>NUCLEOTIDE SEQUENCE [LARGE SCALE GENOMIC DNA]</scope>
    <source>
        <strain evidence="9">TH1-14</strain>
    </source>
</reference>
<dbReference type="InterPro" id="IPR013325">
    <property type="entry name" value="RNA_pol_sigma_r2"/>
</dbReference>
<keyword evidence="4" id="KW-0238">DNA-binding</keyword>
<dbReference type="Pfam" id="PF08281">
    <property type="entry name" value="Sigma70_r4_2"/>
    <property type="match status" value="1"/>
</dbReference>
<keyword evidence="3" id="KW-0731">Sigma factor</keyword>
<feature type="domain" description="RNA polymerase sigma factor 70 region 4 type 2" evidence="7">
    <location>
        <begin position="142"/>
        <end position="194"/>
    </location>
</feature>
<comment type="caution">
    <text evidence="8">The sequence shown here is derived from an EMBL/GenBank/DDBJ whole genome shotgun (WGS) entry which is preliminary data.</text>
</comment>
<dbReference type="InterPro" id="IPR039425">
    <property type="entry name" value="RNA_pol_sigma-70-like"/>
</dbReference>
<dbReference type="Gene3D" id="1.10.1740.10">
    <property type="match status" value="1"/>
</dbReference>
<evidence type="ECO:0000256" key="3">
    <source>
        <dbReference type="ARBA" id="ARBA00023082"/>
    </source>
</evidence>
<sequence>MVGTATEPVGGTWAQDRQDVVLDDAGDTDEALVAKVAGGDRRAYGLLVDRHLDRTVTIARRILNNQADAEDVAQEAFLRLWRHADRFDPEAARFGTWFYRITTNLCLDRTRRAPMAALDVAGDPADPAMDQEKSLSDHRTRQAVAAAVADLPERLRAAITLTYDGGLSNADAARALDVSVKALESLLVRARRALREKLAGWGT</sequence>
<dbReference type="GO" id="GO:0006352">
    <property type="term" value="P:DNA-templated transcription initiation"/>
    <property type="evidence" value="ECO:0007669"/>
    <property type="project" value="InterPro"/>
</dbReference>
<evidence type="ECO:0000259" key="6">
    <source>
        <dbReference type="Pfam" id="PF04542"/>
    </source>
</evidence>
<keyword evidence="5" id="KW-0804">Transcription</keyword>
<dbReference type="GO" id="GO:0003677">
    <property type="term" value="F:DNA binding"/>
    <property type="evidence" value="ECO:0007669"/>
    <property type="project" value="UniProtKB-KW"/>
</dbReference>
<dbReference type="AlphaFoldDB" id="A0A255YVX3"/>
<organism evidence="8 9">
    <name type="scientific">Niveispirillum lacus</name>
    <dbReference type="NCBI Taxonomy" id="1981099"/>
    <lineage>
        <taxon>Bacteria</taxon>
        <taxon>Pseudomonadati</taxon>
        <taxon>Pseudomonadota</taxon>
        <taxon>Alphaproteobacteria</taxon>
        <taxon>Rhodospirillales</taxon>
        <taxon>Azospirillaceae</taxon>
        <taxon>Niveispirillum</taxon>
    </lineage>
</organism>
<evidence type="ECO:0000313" key="9">
    <source>
        <dbReference type="Proteomes" id="UP000216998"/>
    </source>
</evidence>
<evidence type="ECO:0000259" key="7">
    <source>
        <dbReference type="Pfam" id="PF08281"/>
    </source>
</evidence>
<dbReference type="InterPro" id="IPR013249">
    <property type="entry name" value="RNA_pol_sigma70_r4_t2"/>
</dbReference>
<dbReference type="InterPro" id="IPR013324">
    <property type="entry name" value="RNA_pol_sigma_r3/r4-like"/>
</dbReference>
<dbReference type="CDD" id="cd06171">
    <property type="entry name" value="Sigma70_r4"/>
    <property type="match status" value="1"/>
</dbReference>
<dbReference type="NCBIfam" id="TIGR02937">
    <property type="entry name" value="sigma70-ECF"/>
    <property type="match status" value="1"/>
</dbReference>
<evidence type="ECO:0000256" key="5">
    <source>
        <dbReference type="ARBA" id="ARBA00023163"/>
    </source>
</evidence>
<dbReference type="InterPro" id="IPR007627">
    <property type="entry name" value="RNA_pol_sigma70_r2"/>
</dbReference>
<dbReference type="OrthoDB" id="9780326at2"/>
<proteinExistence type="inferred from homology"/>
<dbReference type="PANTHER" id="PTHR43133">
    <property type="entry name" value="RNA POLYMERASE ECF-TYPE SIGMA FACTO"/>
    <property type="match status" value="1"/>
</dbReference>
<dbReference type="SUPFAM" id="SSF88946">
    <property type="entry name" value="Sigma2 domain of RNA polymerase sigma factors"/>
    <property type="match status" value="1"/>
</dbReference>
<evidence type="ECO:0000313" key="8">
    <source>
        <dbReference type="EMBL" id="OYQ33363.1"/>
    </source>
</evidence>
<dbReference type="SUPFAM" id="SSF88659">
    <property type="entry name" value="Sigma3 and sigma4 domains of RNA polymerase sigma factors"/>
    <property type="match status" value="1"/>
</dbReference>
<comment type="similarity">
    <text evidence="1">Belongs to the sigma-70 factor family. ECF subfamily.</text>
</comment>
<dbReference type="EMBL" id="NOXU01000030">
    <property type="protein sequence ID" value="OYQ33363.1"/>
    <property type="molecule type" value="Genomic_DNA"/>
</dbReference>
<evidence type="ECO:0000256" key="4">
    <source>
        <dbReference type="ARBA" id="ARBA00023125"/>
    </source>
</evidence>
<keyword evidence="9" id="KW-1185">Reference proteome</keyword>
<name>A0A255YVX3_9PROT</name>
<gene>
    <name evidence="8" type="ORF">CHU95_13105</name>
</gene>
<keyword evidence="2" id="KW-0805">Transcription regulation</keyword>
<dbReference type="Pfam" id="PF04542">
    <property type="entry name" value="Sigma70_r2"/>
    <property type="match status" value="1"/>
</dbReference>
<feature type="domain" description="RNA polymerase sigma-70 region 2" evidence="6">
    <location>
        <begin position="47"/>
        <end position="113"/>
    </location>
</feature>
<dbReference type="InterPro" id="IPR014284">
    <property type="entry name" value="RNA_pol_sigma-70_dom"/>
</dbReference>
<dbReference type="InterPro" id="IPR036388">
    <property type="entry name" value="WH-like_DNA-bd_sf"/>
</dbReference>
<evidence type="ECO:0008006" key="10">
    <source>
        <dbReference type="Google" id="ProtNLM"/>
    </source>
</evidence>